<dbReference type="InterPro" id="IPR053024">
    <property type="entry name" value="Fungal_surface_NADase"/>
</dbReference>
<keyword evidence="4" id="KW-1185">Reference proteome</keyword>
<comment type="caution">
    <text evidence="3">The sequence shown here is derived from an EMBL/GenBank/DDBJ whole genome shotgun (WGS) entry which is preliminary data.</text>
</comment>
<reference evidence="3 4" key="1">
    <citation type="submission" date="2019-02" db="EMBL/GenBank/DDBJ databases">
        <title>Draft Genome Sequence of Streptomyces sp. AM-2504, identified by 16S rRNA comparative analysis as a Streptomyces Kasugaensis strain.</title>
        <authorList>
            <person name="Napolioni V."/>
            <person name="Giuliodori A.M."/>
            <person name="Spurio R."/>
            <person name="Fabbretti A."/>
        </authorList>
    </citation>
    <scope>NUCLEOTIDE SEQUENCE [LARGE SCALE GENOMIC DNA]</scope>
    <source>
        <strain evidence="3 4">AM-2504</strain>
    </source>
</reference>
<feature type="non-terminal residue" evidence="3">
    <location>
        <position position="232"/>
    </location>
</feature>
<organism evidence="3 4">
    <name type="scientific">Streptomyces kasugaensis</name>
    <dbReference type="NCBI Taxonomy" id="1946"/>
    <lineage>
        <taxon>Bacteria</taxon>
        <taxon>Bacillati</taxon>
        <taxon>Actinomycetota</taxon>
        <taxon>Actinomycetes</taxon>
        <taxon>Kitasatosporales</taxon>
        <taxon>Streptomycetaceae</taxon>
        <taxon>Streptomyces</taxon>
    </lineage>
</organism>
<dbReference type="GO" id="GO:0050135">
    <property type="term" value="F:NADP+ nucleosidase activity"/>
    <property type="evidence" value="ECO:0007669"/>
    <property type="project" value="InterPro"/>
</dbReference>
<dbReference type="PANTHER" id="PTHR42059:SF1">
    <property type="entry name" value="TNT DOMAIN-CONTAINING PROTEIN"/>
    <property type="match status" value="1"/>
</dbReference>
<dbReference type="InterPro" id="IPR025331">
    <property type="entry name" value="TNT"/>
</dbReference>
<accession>A0A4Q9HPH9</accession>
<dbReference type="EMBL" id="SIXH01000293">
    <property type="protein sequence ID" value="TBO56797.1"/>
    <property type="molecule type" value="Genomic_DNA"/>
</dbReference>
<protein>
    <submittedName>
        <fullName evidence="3">DUF4237 domain-containing protein</fullName>
    </submittedName>
</protein>
<dbReference type="Proteomes" id="UP000292452">
    <property type="component" value="Unassembled WGS sequence"/>
</dbReference>
<sequence>MAHSTQSPFSSRRTPLLRSGCRPAHSSTGRVRTSYQEDGMKSTTRMALALCTALASSAALAAPVQAAPEKPSPSAQLEQECTKAYENNWLLGADPLPTKSPLKEIVSGWNRIKGSASGDAFLKEWRTADGKDWRYPDNDGFDGKPQPEKLTKGTQLDRFGQSSGRFLSPFKTNYAKRAIPPSNLRTYPNDVECNYHRYEVVNPFTVQTGKIAKWFGQEGGGTQKVLAKDDSV</sequence>
<evidence type="ECO:0000313" key="3">
    <source>
        <dbReference type="EMBL" id="TBO56797.1"/>
    </source>
</evidence>
<evidence type="ECO:0000313" key="4">
    <source>
        <dbReference type="Proteomes" id="UP000292452"/>
    </source>
</evidence>
<evidence type="ECO:0000256" key="1">
    <source>
        <dbReference type="SAM" id="MobiDB-lite"/>
    </source>
</evidence>
<proteinExistence type="predicted"/>
<feature type="compositionally biased region" description="Polar residues" evidence="1">
    <location>
        <begin position="25"/>
        <end position="39"/>
    </location>
</feature>
<dbReference type="AlphaFoldDB" id="A0A4Q9HPH9"/>
<name>A0A4Q9HPH9_STRKA</name>
<dbReference type="PANTHER" id="PTHR42059">
    <property type="entry name" value="TNT DOMAIN-CONTAINING PROTEIN"/>
    <property type="match status" value="1"/>
</dbReference>
<evidence type="ECO:0000259" key="2">
    <source>
        <dbReference type="Pfam" id="PF14021"/>
    </source>
</evidence>
<feature type="domain" description="TNT" evidence="2">
    <location>
        <begin position="150"/>
        <end position="228"/>
    </location>
</feature>
<gene>
    <name evidence="3" type="ORF">EYS09_26070</name>
</gene>
<dbReference type="Pfam" id="PF14021">
    <property type="entry name" value="TNT"/>
    <property type="match status" value="1"/>
</dbReference>
<feature type="compositionally biased region" description="Polar residues" evidence="1">
    <location>
        <begin position="1"/>
        <end position="13"/>
    </location>
</feature>
<feature type="region of interest" description="Disordered" evidence="1">
    <location>
        <begin position="1"/>
        <end position="39"/>
    </location>
</feature>